<proteinExistence type="predicted"/>
<dbReference type="SUPFAM" id="SSF89095">
    <property type="entry name" value="GatB/YqeY motif"/>
    <property type="match status" value="1"/>
</dbReference>
<accession>A0A0H3G876</accession>
<dbReference type="OrthoDB" id="9788127at2"/>
<dbReference type="InterPro" id="IPR042184">
    <property type="entry name" value="YqeY/Aim41_N"/>
</dbReference>
<dbReference type="Gene3D" id="1.10.1510.10">
    <property type="entry name" value="Uncharacterised protein YqeY/AIM41 PF09424, N-terminal domain"/>
    <property type="match status" value="1"/>
</dbReference>
<dbReference type="Gene3D" id="1.10.10.410">
    <property type="match status" value="1"/>
</dbReference>
<dbReference type="RefSeq" id="WP_014501109.1">
    <property type="nucleotide sequence ID" value="NC_017262.1"/>
</dbReference>
<dbReference type="eggNOG" id="COG1610">
    <property type="taxonomic scope" value="Bacteria"/>
</dbReference>
<evidence type="ECO:0008006" key="3">
    <source>
        <dbReference type="Google" id="ProtNLM"/>
    </source>
</evidence>
<reference evidence="1 2" key="1">
    <citation type="journal article" date="2011" name="J. Bacteriol.">
        <title>Genome sequence of the ethanol-producing Zymomonas mobilis subsp. mobilis lectotype strain ATCC 10988.</title>
        <authorList>
            <person name="Pappas K.M."/>
            <person name="Kouvelis V.N."/>
            <person name="Saunders E."/>
            <person name="Brettin T.S."/>
            <person name="Bruce D."/>
            <person name="Detter C."/>
            <person name="Balakireva M."/>
            <person name="Han C.S."/>
            <person name="Savvakis G."/>
            <person name="Kyrpides N.C."/>
            <person name="Typas M.A."/>
        </authorList>
    </citation>
    <scope>NUCLEOTIDE SEQUENCE [LARGE SCALE GENOMIC DNA]</scope>
    <source>
        <strain evidence="2">ATCC 10988 / DSM 424 / CCUG 17860 / LMG 404 / NCIMB 8938 / NRRL B-806 / ZM1</strain>
    </source>
</reference>
<evidence type="ECO:0000313" key="2">
    <source>
        <dbReference type="Proteomes" id="UP000001494"/>
    </source>
</evidence>
<dbReference type="InterPro" id="IPR023168">
    <property type="entry name" value="GatB_Yqey_C_2"/>
</dbReference>
<dbReference type="InterPro" id="IPR019004">
    <property type="entry name" value="YqeY/Aim41"/>
</dbReference>
<dbReference type="PANTHER" id="PTHR28055">
    <property type="entry name" value="ALTERED INHERITANCE OF MITOCHONDRIA PROTEIN 41, MITOCHONDRIAL"/>
    <property type="match status" value="1"/>
</dbReference>
<dbReference type="EMBL" id="CP002850">
    <property type="protein sequence ID" value="AEH63336.1"/>
    <property type="molecule type" value="Genomic_DNA"/>
</dbReference>
<dbReference type="GO" id="GO:0016884">
    <property type="term" value="F:carbon-nitrogen ligase activity, with glutamine as amido-N-donor"/>
    <property type="evidence" value="ECO:0007669"/>
    <property type="project" value="InterPro"/>
</dbReference>
<protein>
    <recommendedName>
        <fullName evidence="3">GatB/YqeY domain-containing protein</fullName>
    </recommendedName>
</protein>
<evidence type="ECO:0000313" key="1">
    <source>
        <dbReference type="EMBL" id="AEH63336.1"/>
    </source>
</evidence>
<organism evidence="1 2">
    <name type="scientific">Zymomonas mobilis subsp. mobilis (strain ATCC 10988 / DSM 424 / LMG 404 / NCIMB 8938 / NRRL B-806 / ZM1)</name>
    <dbReference type="NCBI Taxonomy" id="555217"/>
    <lineage>
        <taxon>Bacteria</taxon>
        <taxon>Pseudomonadati</taxon>
        <taxon>Pseudomonadota</taxon>
        <taxon>Alphaproteobacteria</taxon>
        <taxon>Sphingomonadales</taxon>
        <taxon>Zymomonadaceae</taxon>
        <taxon>Zymomonas</taxon>
    </lineage>
</organism>
<dbReference type="AlphaFoldDB" id="A0A0H3G876"/>
<sequence>MIRDEIKAGLITAMKARDSEKTAALRLIQAAVRYRDIEERTESDATDDDKLVTEVLLKMAKQRRESIDMYEKGGRPELAAKEQSELDVISSFLPKQMSEEEAKTAIAGLIKESGASSIKEMGKVMGLIKERYATQMDMSKAGPMVKALLAQG</sequence>
<dbReference type="HOGENOM" id="CLU_079430_2_2_5"/>
<gene>
    <name evidence="1" type="ordered locus">Zmob_1520</name>
</gene>
<name>A0A0H3G876_ZYMMA</name>
<dbReference type="Pfam" id="PF09424">
    <property type="entry name" value="YqeY"/>
    <property type="match status" value="1"/>
</dbReference>
<dbReference type="Proteomes" id="UP000001494">
    <property type="component" value="Chromosome"/>
</dbReference>
<dbReference type="PANTHER" id="PTHR28055:SF1">
    <property type="entry name" value="ALTERED INHERITANCE OF MITOCHONDRIA PROTEIN 41, MITOCHONDRIAL"/>
    <property type="match status" value="1"/>
</dbReference>
<dbReference type="KEGG" id="zmm:Zmob_1520"/>
<dbReference type="GeneID" id="79905048"/>
<dbReference type="InterPro" id="IPR003789">
    <property type="entry name" value="Asn/Gln_tRNA_amidoTrase-B-like"/>
</dbReference>